<reference evidence="1" key="2">
    <citation type="submission" date="2025-09" db="UniProtKB">
        <authorList>
            <consortium name="EnsemblPlants"/>
        </authorList>
    </citation>
    <scope>IDENTIFICATION</scope>
</reference>
<dbReference type="Proteomes" id="UP001732700">
    <property type="component" value="Chromosome 3A"/>
</dbReference>
<evidence type="ECO:0000313" key="1">
    <source>
        <dbReference type="EnsemblPlants" id="AVESA.00010b.r2.3AG0408350.1.CDS"/>
    </source>
</evidence>
<evidence type="ECO:0000313" key="2">
    <source>
        <dbReference type="Proteomes" id="UP001732700"/>
    </source>
</evidence>
<organism evidence="1 2">
    <name type="scientific">Avena sativa</name>
    <name type="common">Oat</name>
    <dbReference type="NCBI Taxonomy" id="4498"/>
    <lineage>
        <taxon>Eukaryota</taxon>
        <taxon>Viridiplantae</taxon>
        <taxon>Streptophyta</taxon>
        <taxon>Embryophyta</taxon>
        <taxon>Tracheophyta</taxon>
        <taxon>Spermatophyta</taxon>
        <taxon>Magnoliopsida</taxon>
        <taxon>Liliopsida</taxon>
        <taxon>Poales</taxon>
        <taxon>Poaceae</taxon>
        <taxon>BOP clade</taxon>
        <taxon>Pooideae</taxon>
        <taxon>Poodae</taxon>
        <taxon>Poeae</taxon>
        <taxon>Poeae Chloroplast Group 1 (Aveneae type)</taxon>
        <taxon>Aveninae</taxon>
        <taxon>Avena</taxon>
    </lineage>
</organism>
<accession>A0ACD5VAB1</accession>
<dbReference type="EnsemblPlants" id="AVESA.00010b.r2.3AG0408350.1">
    <property type="protein sequence ID" value="AVESA.00010b.r2.3AG0408350.1.CDS"/>
    <property type="gene ID" value="AVESA.00010b.r2.3AG0408350"/>
</dbReference>
<name>A0ACD5VAB1_AVESA</name>
<keyword evidence="2" id="KW-1185">Reference proteome</keyword>
<proteinExistence type="predicted"/>
<reference evidence="1" key="1">
    <citation type="submission" date="2021-05" db="EMBL/GenBank/DDBJ databases">
        <authorList>
            <person name="Scholz U."/>
            <person name="Mascher M."/>
            <person name="Fiebig A."/>
        </authorList>
    </citation>
    <scope>NUCLEOTIDE SEQUENCE [LARGE SCALE GENOMIC DNA]</scope>
</reference>
<sequence>MPYYAIEEHENRCMHKAFLCPEEFCDFTGSNAVQLMPLQRGLPTDCYTLLIPKISSSTGINISVNNPGIKINNHDSNKMNDKKIATCDNKSSTGSVVKMGPCGGGGGSAWKMDMRGVNRIVKVVVRHGCAVDAMSVLYEQDGKEKKTKLWGGKGGKRSEICLKPGEYLKSMKGHYGFYNNWFVIRSLTFVSNRRNFGPYGKEEGVPFKLPATGGKIIGFHGRSDGLLDALGTYVQMG</sequence>
<protein>
    <submittedName>
        <fullName evidence="1">Uncharacterized protein</fullName>
    </submittedName>
</protein>